<evidence type="ECO:0000313" key="2">
    <source>
        <dbReference type="Proteomes" id="UP000027135"/>
    </source>
</evidence>
<dbReference type="EMBL" id="KK852588">
    <property type="protein sequence ID" value="KDR20777.1"/>
    <property type="molecule type" value="Genomic_DNA"/>
</dbReference>
<keyword evidence="2" id="KW-1185">Reference proteome</keyword>
<sequence>MIETGCSSSKSSLSGLSADSDILPSLAFGVVSDFVDVLVSAGILMQEDLEDVSSTNCRNNSSSSFANTDSGVANDTDGLFITGVPGKNIGQLISALDFLGAEGNFIGDKDG</sequence>
<protein>
    <submittedName>
        <fullName evidence="1">Uncharacterized protein</fullName>
    </submittedName>
</protein>
<accession>A0A067RAF6</accession>
<dbReference type="Proteomes" id="UP000027135">
    <property type="component" value="Unassembled WGS sequence"/>
</dbReference>
<gene>
    <name evidence="1" type="ORF">L798_05020</name>
</gene>
<reference evidence="1 2" key="1">
    <citation type="journal article" date="2014" name="Nat. Commun.">
        <title>Molecular traces of alternative social organization in a termite genome.</title>
        <authorList>
            <person name="Terrapon N."/>
            <person name="Li C."/>
            <person name="Robertson H.M."/>
            <person name="Ji L."/>
            <person name="Meng X."/>
            <person name="Booth W."/>
            <person name="Chen Z."/>
            <person name="Childers C.P."/>
            <person name="Glastad K.M."/>
            <person name="Gokhale K."/>
            <person name="Gowin J."/>
            <person name="Gronenberg W."/>
            <person name="Hermansen R.A."/>
            <person name="Hu H."/>
            <person name="Hunt B.G."/>
            <person name="Huylmans A.K."/>
            <person name="Khalil S.M."/>
            <person name="Mitchell R.D."/>
            <person name="Munoz-Torres M.C."/>
            <person name="Mustard J.A."/>
            <person name="Pan H."/>
            <person name="Reese J.T."/>
            <person name="Scharf M.E."/>
            <person name="Sun F."/>
            <person name="Vogel H."/>
            <person name="Xiao J."/>
            <person name="Yang W."/>
            <person name="Yang Z."/>
            <person name="Yang Z."/>
            <person name="Zhou J."/>
            <person name="Zhu J."/>
            <person name="Brent C.S."/>
            <person name="Elsik C.G."/>
            <person name="Goodisman M.A."/>
            <person name="Liberles D.A."/>
            <person name="Roe R.M."/>
            <person name="Vargo E.L."/>
            <person name="Vilcinskas A."/>
            <person name="Wang J."/>
            <person name="Bornberg-Bauer E."/>
            <person name="Korb J."/>
            <person name="Zhang G."/>
            <person name="Liebig J."/>
        </authorList>
    </citation>
    <scope>NUCLEOTIDE SEQUENCE [LARGE SCALE GENOMIC DNA]</scope>
    <source>
        <tissue evidence="1">Whole organism</tissue>
    </source>
</reference>
<name>A0A067RAF6_ZOONE</name>
<proteinExistence type="predicted"/>
<dbReference type="InParanoid" id="A0A067RAF6"/>
<dbReference type="AlphaFoldDB" id="A0A067RAF6"/>
<evidence type="ECO:0000313" key="1">
    <source>
        <dbReference type="EMBL" id="KDR20777.1"/>
    </source>
</evidence>
<organism evidence="1 2">
    <name type="scientific">Zootermopsis nevadensis</name>
    <name type="common">Dampwood termite</name>
    <dbReference type="NCBI Taxonomy" id="136037"/>
    <lineage>
        <taxon>Eukaryota</taxon>
        <taxon>Metazoa</taxon>
        <taxon>Ecdysozoa</taxon>
        <taxon>Arthropoda</taxon>
        <taxon>Hexapoda</taxon>
        <taxon>Insecta</taxon>
        <taxon>Pterygota</taxon>
        <taxon>Neoptera</taxon>
        <taxon>Polyneoptera</taxon>
        <taxon>Dictyoptera</taxon>
        <taxon>Blattodea</taxon>
        <taxon>Blattoidea</taxon>
        <taxon>Termitoidae</taxon>
        <taxon>Termopsidae</taxon>
        <taxon>Zootermopsis</taxon>
    </lineage>
</organism>